<proteinExistence type="predicted"/>
<name>A0A0E9TIY4_ANGAN</name>
<reference evidence="2" key="2">
    <citation type="journal article" date="2015" name="Fish Shellfish Immunol.">
        <title>Early steps in the European eel (Anguilla anguilla)-Vibrio vulnificus interaction in the gills: Role of the RtxA13 toxin.</title>
        <authorList>
            <person name="Callol A."/>
            <person name="Pajuelo D."/>
            <person name="Ebbesson L."/>
            <person name="Teles M."/>
            <person name="MacKenzie S."/>
            <person name="Amaro C."/>
        </authorList>
    </citation>
    <scope>NUCLEOTIDE SEQUENCE</scope>
</reference>
<dbReference type="AlphaFoldDB" id="A0A0E9TIY4"/>
<evidence type="ECO:0000313" key="2">
    <source>
        <dbReference type="EMBL" id="JAH53649.1"/>
    </source>
</evidence>
<organism evidence="2">
    <name type="scientific">Anguilla anguilla</name>
    <name type="common">European freshwater eel</name>
    <name type="synonym">Muraena anguilla</name>
    <dbReference type="NCBI Taxonomy" id="7936"/>
    <lineage>
        <taxon>Eukaryota</taxon>
        <taxon>Metazoa</taxon>
        <taxon>Chordata</taxon>
        <taxon>Craniata</taxon>
        <taxon>Vertebrata</taxon>
        <taxon>Euteleostomi</taxon>
        <taxon>Actinopterygii</taxon>
        <taxon>Neopterygii</taxon>
        <taxon>Teleostei</taxon>
        <taxon>Anguilliformes</taxon>
        <taxon>Anguillidae</taxon>
        <taxon>Anguilla</taxon>
    </lineage>
</organism>
<dbReference type="EMBL" id="GBXM01054928">
    <property type="protein sequence ID" value="JAH53649.1"/>
    <property type="molecule type" value="Transcribed_RNA"/>
</dbReference>
<reference evidence="2" key="1">
    <citation type="submission" date="2014-11" db="EMBL/GenBank/DDBJ databases">
        <authorList>
            <person name="Amaro Gonzalez C."/>
        </authorList>
    </citation>
    <scope>NUCLEOTIDE SEQUENCE</scope>
</reference>
<protein>
    <submittedName>
        <fullName evidence="2">Uncharacterized protein</fullName>
    </submittedName>
</protein>
<feature type="region of interest" description="Disordered" evidence="1">
    <location>
        <begin position="1"/>
        <end position="34"/>
    </location>
</feature>
<accession>A0A0E9TIY4</accession>
<evidence type="ECO:0000256" key="1">
    <source>
        <dbReference type="SAM" id="MobiDB-lite"/>
    </source>
</evidence>
<sequence length="60" mass="6523">MLSSSIALAEKQAKVRRNEQAGTSPFVPSPSPVQRNSVYNPSVKLLITVISRSVQGVNKR</sequence>